<evidence type="ECO:0000256" key="1">
    <source>
        <dbReference type="ARBA" id="ARBA00008857"/>
    </source>
</evidence>
<dbReference type="InterPro" id="IPR011010">
    <property type="entry name" value="DNA_brk_join_enz"/>
</dbReference>
<dbReference type="Gene3D" id="1.10.150.130">
    <property type="match status" value="1"/>
</dbReference>
<accession>A0ABV3QKT2</accession>
<dbReference type="InterPro" id="IPR002104">
    <property type="entry name" value="Integrase_catalytic"/>
</dbReference>
<gene>
    <name evidence="6" type="ORF">ABQJ56_03035</name>
</gene>
<evidence type="ECO:0000256" key="3">
    <source>
        <dbReference type="ARBA" id="ARBA00023125"/>
    </source>
</evidence>
<evidence type="ECO:0000313" key="7">
    <source>
        <dbReference type="Proteomes" id="UP001556170"/>
    </source>
</evidence>
<organism evidence="6 7">
    <name type="scientific">Rhodanobacter geophilus</name>
    <dbReference type="NCBI Taxonomy" id="3162488"/>
    <lineage>
        <taxon>Bacteria</taxon>
        <taxon>Pseudomonadati</taxon>
        <taxon>Pseudomonadota</taxon>
        <taxon>Gammaproteobacteria</taxon>
        <taxon>Lysobacterales</taxon>
        <taxon>Rhodanobacteraceae</taxon>
        <taxon>Rhodanobacter</taxon>
    </lineage>
</organism>
<evidence type="ECO:0000256" key="2">
    <source>
        <dbReference type="ARBA" id="ARBA00022908"/>
    </source>
</evidence>
<protein>
    <submittedName>
        <fullName evidence="6">Tyrosine-type recombinase/integrase</fullName>
    </submittedName>
</protein>
<dbReference type="Pfam" id="PF00589">
    <property type="entry name" value="Phage_integrase"/>
    <property type="match status" value="1"/>
</dbReference>
<name>A0ABV3QKT2_9GAMM</name>
<dbReference type="Gene3D" id="3.30.160.390">
    <property type="entry name" value="Integrase, DNA-binding domain"/>
    <property type="match status" value="1"/>
</dbReference>
<evidence type="ECO:0000256" key="4">
    <source>
        <dbReference type="ARBA" id="ARBA00023172"/>
    </source>
</evidence>
<dbReference type="SUPFAM" id="SSF56349">
    <property type="entry name" value="DNA breaking-rejoining enzymes"/>
    <property type="match status" value="1"/>
</dbReference>
<dbReference type="InterPro" id="IPR025166">
    <property type="entry name" value="Integrase_DNA_bind_dom"/>
</dbReference>
<dbReference type="PANTHER" id="PTHR30629">
    <property type="entry name" value="PROPHAGE INTEGRASE"/>
    <property type="match status" value="1"/>
</dbReference>
<evidence type="ECO:0000313" key="6">
    <source>
        <dbReference type="EMBL" id="MEW9623200.1"/>
    </source>
</evidence>
<dbReference type="InterPro" id="IPR013762">
    <property type="entry name" value="Integrase-like_cat_sf"/>
</dbReference>
<dbReference type="InterPro" id="IPR038488">
    <property type="entry name" value="Integrase_DNA-bd_sf"/>
</dbReference>
<dbReference type="InterPro" id="IPR010998">
    <property type="entry name" value="Integrase_recombinase_N"/>
</dbReference>
<dbReference type="PROSITE" id="PS51898">
    <property type="entry name" value="TYR_RECOMBINASE"/>
    <property type="match status" value="1"/>
</dbReference>
<dbReference type="Pfam" id="PF13356">
    <property type="entry name" value="Arm-DNA-bind_3"/>
    <property type="match status" value="1"/>
</dbReference>
<evidence type="ECO:0000259" key="5">
    <source>
        <dbReference type="PROSITE" id="PS51898"/>
    </source>
</evidence>
<comment type="similarity">
    <text evidence="1">Belongs to the 'phage' integrase family.</text>
</comment>
<keyword evidence="7" id="KW-1185">Reference proteome</keyword>
<sequence>MALLTDTKARSVKPGGVPLAHGGVTGLTLHPSPSSKGQGKWVFRYVSPVTKKRRNAGLGSYPEVSIAEVAQQARFMREQIAHGKDPLEIKAADAAKPHTPSLREAAETLHKELTPGWKNAKHAQQWINTLTEYAFPLIGAMPMDQIQPRHIADVLRPIWLEKAETAGRVRQRLHAVMAWGWAHGFCQSNPVDVVNHLLPLQPSKTVRTQHQPAMPWSLIPTFVTAHLPQDPEQSLEVTCQLLAFVVLTAARSGEARYMTWDEVDLNAKLWTVPAERMKAKLSHRVPLSKQAVALLKRQQGLHDTFVFPSVRKGVPLSDMVLTAFLRRVKAVSDVPGRVATAHGFRSSFRDWCSEKGYARDLAERALAHTVQNKVEAAYHRTDLLEQRRALMQAWADFVMPRRARKPRDRHSAT</sequence>
<proteinExistence type="inferred from homology"/>
<dbReference type="InterPro" id="IPR053876">
    <property type="entry name" value="Phage_int_M"/>
</dbReference>
<dbReference type="RefSeq" id="WP_367843510.1">
    <property type="nucleotide sequence ID" value="NZ_JBFOHL010000002.1"/>
</dbReference>
<dbReference type="EMBL" id="JBFOHL010000002">
    <property type="protein sequence ID" value="MEW9623200.1"/>
    <property type="molecule type" value="Genomic_DNA"/>
</dbReference>
<keyword evidence="4" id="KW-0233">DNA recombination</keyword>
<keyword evidence="2" id="KW-0229">DNA integration</keyword>
<dbReference type="Pfam" id="PF22022">
    <property type="entry name" value="Phage_int_M"/>
    <property type="match status" value="1"/>
</dbReference>
<dbReference type="Proteomes" id="UP001556170">
    <property type="component" value="Unassembled WGS sequence"/>
</dbReference>
<comment type="caution">
    <text evidence="6">The sequence shown here is derived from an EMBL/GenBank/DDBJ whole genome shotgun (WGS) entry which is preliminary data.</text>
</comment>
<feature type="domain" description="Tyr recombinase" evidence="5">
    <location>
        <begin position="213"/>
        <end position="391"/>
    </location>
</feature>
<dbReference type="CDD" id="cd00801">
    <property type="entry name" value="INT_P4_C"/>
    <property type="match status" value="1"/>
</dbReference>
<dbReference type="PANTHER" id="PTHR30629:SF2">
    <property type="entry name" value="PROPHAGE INTEGRASE INTS-RELATED"/>
    <property type="match status" value="1"/>
</dbReference>
<dbReference type="InterPro" id="IPR050808">
    <property type="entry name" value="Phage_Integrase"/>
</dbReference>
<reference evidence="6 7" key="1">
    <citation type="submission" date="2024-06" db="EMBL/GenBank/DDBJ databases">
        <authorList>
            <person name="Woo H."/>
        </authorList>
    </citation>
    <scope>NUCLEOTIDE SEQUENCE [LARGE SCALE GENOMIC DNA]</scope>
    <source>
        <strain evidence="6 7">S2-g</strain>
    </source>
</reference>
<keyword evidence="3" id="KW-0238">DNA-binding</keyword>
<dbReference type="Gene3D" id="1.10.443.10">
    <property type="entry name" value="Intergrase catalytic core"/>
    <property type="match status" value="1"/>
</dbReference>